<dbReference type="EMBL" id="JANPWB010000002">
    <property type="protein sequence ID" value="KAJ1209359.1"/>
    <property type="molecule type" value="Genomic_DNA"/>
</dbReference>
<evidence type="ECO:0000313" key="3">
    <source>
        <dbReference type="Proteomes" id="UP001066276"/>
    </source>
</evidence>
<dbReference type="Proteomes" id="UP001066276">
    <property type="component" value="Chromosome 1_2"/>
</dbReference>
<dbReference type="AlphaFoldDB" id="A0AAV7W5U2"/>
<organism evidence="2 3">
    <name type="scientific">Pleurodeles waltl</name>
    <name type="common">Iberian ribbed newt</name>
    <dbReference type="NCBI Taxonomy" id="8319"/>
    <lineage>
        <taxon>Eukaryota</taxon>
        <taxon>Metazoa</taxon>
        <taxon>Chordata</taxon>
        <taxon>Craniata</taxon>
        <taxon>Vertebrata</taxon>
        <taxon>Euteleostomi</taxon>
        <taxon>Amphibia</taxon>
        <taxon>Batrachia</taxon>
        <taxon>Caudata</taxon>
        <taxon>Salamandroidea</taxon>
        <taxon>Salamandridae</taxon>
        <taxon>Pleurodelinae</taxon>
        <taxon>Pleurodeles</taxon>
    </lineage>
</organism>
<feature type="region of interest" description="Disordered" evidence="1">
    <location>
        <begin position="58"/>
        <end position="82"/>
    </location>
</feature>
<name>A0AAV7W5U2_PLEWA</name>
<feature type="compositionally biased region" description="Polar residues" evidence="1">
    <location>
        <begin position="58"/>
        <end position="69"/>
    </location>
</feature>
<proteinExistence type="predicted"/>
<keyword evidence="3" id="KW-1185">Reference proteome</keyword>
<protein>
    <submittedName>
        <fullName evidence="2">Uncharacterized protein</fullName>
    </submittedName>
</protein>
<comment type="caution">
    <text evidence="2">The sequence shown here is derived from an EMBL/GenBank/DDBJ whole genome shotgun (WGS) entry which is preliminary data.</text>
</comment>
<gene>
    <name evidence="2" type="ORF">NDU88_004737</name>
</gene>
<sequence length="127" mass="13793">MSSWVALCRMRFTSEQGTGLKVPVLLAAKGPPHSCHRARRPYKVSSWVPLHETHFTLEQGTGPKSLSASHSKRAAPFHLGSRSAGRTQACAWAKTRPKAVHDWKGPGWGRSLDPGIGIGVIRDAQSC</sequence>
<accession>A0AAV7W5U2</accession>
<reference evidence="2" key="1">
    <citation type="journal article" date="2022" name="bioRxiv">
        <title>Sequencing and chromosome-scale assembly of the giantPleurodeles waltlgenome.</title>
        <authorList>
            <person name="Brown T."/>
            <person name="Elewa A."/>
            <person name="Iarovenko S."/>
            <person name="Subramanian E."/>
            <person name="Araus A.J."/>
            <person name="Petzold A."/>
            <person name="Susuki M."/>
            <person name="Suzuki K.-i.T."/>
            <person name="Hayashi T."/>
            <person name="Toyoda A."/>
            <person name="Oliveira C."/>
            <person name="Osipova E."/>
            <person name="Leigh N.D."/>
            <person name="Simon A."/>
            <person name="Yun M.H."/>
        </authorList>
    </citation>
    <scope>NUCLEOTIDE SEQUENCE</scope>
    <source>
        <strain evidence="2">20211129_DDA</strain>
        <tissue evidence="2">Liver</tissue>
    </source>
</reference>
<evidence type="ECO:0000256" key="1">
    <source>
        <dbReference type="SAM" id="MobiDB-lite"/>
    </source>
</evidence>
<evidence type="ECO:0000313" key="2">
    <source>
        <dbReference type="EMBL" id="KAJ1209359.1"/>
    </source>
</evidence>